<gene>
    <name evidence="7" type="ORF">DN745_00255</name>
</gene>
<dbReference type="InterPro" id="IPR000644">
    <property type="entry name" value="CBS_dom"/>
</dbReference>
<dbReference type="InterPro" id="IPR036318">
    <property type="entry name" value="FAD-bd_PCMH-like_sf"/>
</dbReference>
<dbReference type="Gene3D" id="3.30.465.10">
    <property type="match status" value="1"/>
</dbReference>
<sequence>MITLKIVAITVLILLNGVLAMSEMAIVSSRRPRLRQMASDGSVGAKRVLELLDDPSDFLAAVQIGITLVGVLAGAFGGAAFAEGVSVYIAKIAVLAPYSEGLALGLVVTTITYFSLVIGELAPKNLGMARAERIAVIVVRPILLLALIARPAVRVLTVSTHVALRLVGFKGAARRAVTEEEVKLLIEEGTRAGALEPSEEAMMKRIIRLGDRDVSDVMTPRTQIKAIDIRDSDEESLEKIKNSYHSYLPVYDESKDEIVGMASVKKLFGELNLSDEFNLMGGLQEPLFVPESMPALTALEEFKRSGKHIALVVDEYGGTAGLVTIIDLLEAIVGEVPNEKEVGHPEIVQRRDGSWLIGGMASIDDFKDALGIKTLEAEEEGDFQSVAGLVLHYLGRIPTEGDELEAIGLHFEVVDMDGRRVDKLLVSKLKKPRT</sequence>
<dbReference type="Pfam" id="PF01595">
    <property type="entry name" value="CNNM"/>
    <property type="match status" value="1"/>
</dbReference>
<reference evidence="7 8" key="1">
    <citation type="submission" date="2018-06" db="EMBL/GenBank/DDBJ databases">
        <title>Lujinxingia sediminis gen. nov. sp. nov., a new facultative anaerobic member of the class Deltaproteobacteria, and proposal of Lujinxingaceae fam. nov.</title>
        <authorList>
            <person name="Guo L.-Y."/>
            <person name="Li C.-M."/>
            <person name="Wang S."/>
            <person name="Du Z.-J."/>
        </authorList>
    </citation>
    <scope>NUCLEOTIDE SEQUENCE [LARGE SCALE GENOMIC DNA]</scope>
    <source>
        <strain evidence="7 8">FA350</strain>
    </source>
</reference>
<keyword evidence="3" id="KW-0677">Repeat</keyword>
<keyword evidence="2" id="KW-0812">Transmembrane</keyword>
<dbReference type="FunFam" id="3.10.580.10:FF:000002">
    <property type="entry name" value="Magnesium/cobalt efflux protein CorC"/>
    <property type="match status" value="1"/>
</dbReference>
<dbReference type="InterPro" id="IPR005170">
    <property type="entry name" value="Transptr-assoc_dom"/>
</dbReference>
<evidence type="ECO:0000313" key="8">
    <source>
        <dbReference type="Proteomes" id="UP000249799"/>
    </source>
</evidence>
<dbReference type="Pfam" id="PF03471">
    <property type="entry name" value="CorC_HlyC"/>
    <property type="match status" value="1"/>
</dbReference>
<evidence type="ECO:0000256" key="5">
    <source>
        <dbReference type="ARBA" id="ARBA00023122"/>
    </source>
</evidence>
<dbReference type="RefSeq" id="WP_111331069.1">
    <property type="nucleotide sequence ID" value="NZ_CP030032.1"/>
</dbReference>
<dbReference type="SUPFAM" id="SSF54631">
    <property type="entry name" value="CBS-domain pair"/>
    <property type="match status" value="1"/>
</dbReference>
<organism evidence="7 8">
    <name type="scientific">Bradymonas sediminis</name>
    <dbReference type="NCBI Taxonomy" id="1548548"/>
    <lineage>
        <taxon>Bacteria</taxon>
        <taxon>Deltaproteobacteria</taxon>
        <taxon>Bradymonadales</taxon>
        <taxon>Bradymonadaceae</taxon>
        <taxon>Bradymonas</taxon>
    </lineage>
</organism>
<keyword evidence="5" id="KW-0129">CBS domain</keyword>
<dbReference type="PANTHER" id="PTHR22777">
    <property type="entry name" value="HEMOLYSIN-RELATED"/>
    <property type="match status" value="1"/>
</dbReference>
<dbReference type="PROSITE" id="PS51846">
    <property type="entry name" value="CNNM"/>
    <property type="match status" value="1"/>
</dbReference>
<keyword evidence="6" id="KW-0472">Membrane</keyword>
<dbReference type="InterPro" id="IPR016169">
    <property type="entry name" value="FAD-bd_PCMH_sub2"/>
</dbReference>
<evidence type="ECO:0000256" key="4">
    <source>
        <dbReference type="ARBA" id="ARBA00022989"/>
    </source>
</evidence>
<dbReference type="InterPro" id="IPR002550">
    <property type="entry name" value="CNNM"/>
</dbReference>
<name>A0A2Z4FGW0_9DELT</name>
<dbReference type="SMART" id="SM01091">
    <property type="entry name" value="CorC_HlyC"/>
    <property type="match status" value="1"/>
</dbReference>
<evidence type="ECO:0000256" key="3">
    <source>
        <dbReference type="ARBA" id="ARBA00022737"/>
    </source>
</evidence>
<keyword evidence="4" id="KW-1133">Transmembrane helix</keyword>
<keyword evidence="8" id="KW-1185">Reference proteome</keyword>
<dbReference type="SUPFAM" id="SSF56176">
    <property type="entry name" value="FAD-binding/transporter-associated domain-like"/>
    <property type="match status" value="1"/>
</dbReference>
<dbReference type="AlphaFoldDB" id="A0A2Z4FGW0"/>
<evidence type="ECO:0000256" key="1">
    <source>
        <dbReference type="ARBA" id="ARBA00004141"/>
    </source>
</evidence>
<protein>
    <submittedName>
        <fullName evidence="7">Uncharacterized protein</fullName>
    </submittedName>
</protein>
<dbReference type="EMBL" id="CP030032">
    <property type="protein sequence ID" value="AWV87846.1"/>
    <property type="molecule type" value="Genomic_DNA"/>
</dbReference>
<dbReference type="OrthoDB" id="9798188at2"/>
<evidence type="ECO:0000256" key="2">
    <source>
        <dbReference type="ARBA" id="ARBA00022692"/>
    </source>
</evidence>
<dbReference type="PROSITE" id="PS51371">
    <property type="entry name" value="CBS"/>
    <property type="match status" value="2"/>
</dbReference>
<accession>A0A2Z4FGW0</accession>
<evidence type="ECO:0000256" key="6">
    <source>
        <dbReference type="ARBA" id="ARBA00023136"/>
    </source>
</evidence>
<proteinExistence type="predicted"/>
<dbReference type="InterPro" id="IPR046342">
    <property type="entry name" value="CBS_dom_sf"/>
</dbReference>
<evidence type="ECO:0000313" key="7">
    <source>
        <dbReference type="EMBL" id="AWV87846.1"/>
    </source>
</evidence>
<dbReference type="CDD" id="cd04590">
    <property type="entry name" value="CBS_pair_CorC_HlyC_assoc"/>
    <property type="match status" value="1"/>
</dbReference>
<dbReference type="PANTHER" id="PTHR22777:SF17">
    <property type="entry name" value="UPF0053 PROTEIN SLL0260"/>
    <property type="match status" value="1"/>
</dbReference>
<comment type="subcellular location">
    <subcellularLocation>
        <location evidence="1">Membrane</location>
        <topology evidence="1">Multi-pass membrane protein</topology>
    </subcellularLocation>
</comment>
<dbReference type="KEGG" id="bsed:DN745_00255"/>
<dbReference type="GO" id="GO:0005886">
    <property type="term" value="C:plasma membrane"/>
    <property type="evidence" value="ECO:0007669"/>
    <property type="project" value="TreeGrafter"/>
</dbReference>
<dbReference type="Gene3D" id="3.10.580.10">
    <property type="entry name" value="CBS-domain"/>
    <property type="match status" value="1"/>
</dbReference>
<dbReference type="Proteomes" id="UP000249799">
    <property type="component" value="Chromosome"/>
</dbReference>
<dbReference type="GO" id="GO:0050660">
    <property type="term" value="F:flavin adenine dinucleotide binding"/>
    <property type="evidence" value="ECO:0007669"/>
    <property type="project" value="InterPro"/>
</dbReference>
<dbReference type="InterPro" id="IPR044751">
    <property type="entry name" value="Ion_transp-like_CBS"/>
</dbReference>
<dbReference type="Pfam" id="PF00571">
    <property type="entry name" value="CBS"/>
    <property type="match status" value="2"/>
</dbReference>